<feature type="domain" description="DDH" evidence="4">
    <location>
        <begin position="349"/>
        <end position="502"/>
    </location>
</feature>
<dbReference type="Gene3D" id="3.90.1640.10">
    <property type="entry name" value="inorganic pyrophosphatase (n-terminal core)"/>
    <property type="match status" value="1"/>
</dbReference>
<evidence type="ECO:0000259" key="4">
    <source>
        <dbReference type="Pfam" id="PF01368"/>
    </source>
</evidence>
<keyword evidence="1" id="KW-1003">Cell membrane</keyword>
<dbReference type="AlphaFoldDB" id="A0A078KJL4"/>
<keyword evidence="1 3" id="KW-0472">Membrane</keyword>
<gene>
    <name evidence="6" type="ORF">CCDG5_0692</name>
</gene>
<accession>A0A078KJL4</accession>
<feature type="binding site" evidence="2">
    <location>
        <position position="361"/>
    </location>
    <ligand>
        <name>Mn(2+)</name>
        <dbReference type="ChEBI" id="CHEBI:29035"/>
        <label>2</label>
    </ligand>
</feature>
<dbReference type="EC" id="3.1.4.-" evidence="1"/>
<dbReference type="PANTHER" id="PTHR47618:SF2">
    <property type="entry name" value="CYCLIC-DI-AMP PHOSPHODIESTERASE GDPP"/>
    <property type="match status" value="1"/>
</dbReference>
<comment type="cofactor">
    <cofactor evidence="2">
        <name>Mn(2+)</name>
        <dbReference type="ChEBI" id="CHEBI:29035"/>
    </cofactor>
    <text evidence="2">For phosphodiesterase activity, probably binds 2 Mn(2+) per subunit.</text>
</comment>
<name>A0A078KJL4_9FIRM</name>
<keyword evidence="2" id="KW-0479">Metal-binding</keyword>
<comment type="catalytic activity">
    <reaction evidence="1">
        <text>3',3'-c-di-AMP + H2O = 5'-O-phosphonoadenylyl-(3'-&gt;5')-adenosine + H(+)</text>
        <dbReference type="Rhea" id="RHEA:54420"/>
        <dbReference type="ChEBI" id="CHEBI:15377"/>
        <dbReference type="ChEBI" id="CHEBI:15378"/>
        <dbReference type="ChEBI" id="CHEBI:71500"/>
        <dbReference type="ChEBI" id="CHEBI:138171"/>
    </reaction>
</comment>
<organism evidence="6 7">
    <name type="scientific">[Clostridium] cellulosi</name>
    <dbReference type="NCBI Taxonomy" id="29343"/>
    <lineage>
        <taxon>Bacteria</taxon>
        <taxon>Bacillati</taxon>
        <taxon>Bacillota</taxon>
        <taxon>Clostridia</taxon>
        <taxon>Eubacteriales</taxon>
        <taxon>Oscillospiraceae</taxon>
        <taxon>Oscillospiraceae incertae sedis</taxon>
    </lineage>
</organism>
<evidence type="ECO:0000256" key="1">
    <source>
        <dbReference type="PIRNR" id="PIRNR026583"/>
    </source>
</evidence>
<keyword evidence="3" id="KW-1133">Transmembrane helix</keyword>
<feature type="binding site" evidence="2">
    <location>
        <position position="505"/>
    </location>
    <ligand>
        <name>Mn(2+)</name>
        <dbReference type="ChEBI" id="CHEBI:29035"/>
        <label>2</label>
    </ligand>
</feature>
<dbReference type="Proteomes" id="UP000032431">
    <property type="component" value="Chromosome I"/>
</dbReference>
<evidence type="ECO:0000259" key="5">
    <source>
        <dbReference type="Pfam" id="PF02272"/>
    </source>
</evidence>
<keyword evidence="2" id="KW-0464">Manganese</keyword>
<feature type="transmembrane region" description="Helical" evidence="3">
    <location>
        <begin position="12"/>
        <end position="30"/>
    </location>
</feature>
<keyword evidence="1" id="KW-0378">Hydrolase</keyword>
<dbReference type="GO" id="GO:0046872">
    <property type="term" value="F:metal ion binding"/>
    <property type="evidence" value="ECO:0007669"/>
    <property type="project" value="UniProtKB-KW"/>
</dbReference>
<dbReference type="GO" id="GO:0016787">
    <property type="term" value="F:hydrolase activity"/>
    <property type="evidence" value="ECO:0007669"/>
    <property type="project" value="UniProtKB-UniRule"/>
</dbReference>
<evidence type="ECO:0000313" key="7">
    <source>
        <dbReference type="Proteomes" id="UP000032431"/>
    </source>
</evidence>
<dbReference type="Pfam" id="PF02272">
    <property type="entry name" value="DHHA1"/>
    <property type="match status" value="1"/>
</dbReference>
<comment type="subcellular location">
    <subcellularLocation>
        <location evidence="1">Cell membrane</location>
    </subcellularLocation>
</comment>
<reference evidence="7" key="1">
    <citation type="submission" date="2014-07" db="EMBL/GenBank/DDBJ databases">
        <authorList>
            <person name="Wibberg D."/>
        </authorList>
    </citation>
    <scope>NUCLEOTIDE SEQUENCE [LARGE SCALE GENOMIC DNA]</scope>
    <source>
        <strain evidence="7">DG5</strain>
    </source>
</reference>
<dbReference type="GO" id="GO:0106409">
    <property type="term" value="F:cyclic-di-AMP phosphodiesterase activity"/>
    <property type="evidence" value="ECO:0007669"/>
    <property type="project" value="RHEA"/>
</dbReference>
<dbReference type="GO" id="GO:0003676">
    <property type="term" value="F:nucleic acid binding"/>
    <property type="evidence" value="ECO:0007669"/>
    <property type="project" value="UniProtKB-UniRule"/>
</dbReference>
<dbReference type="HOGENOM" id="CLU_018278_0_0_9"/>
<evidence type="ECO:0000313" key="6">
    <source>
        <dbReference type="EMBL" id="CDZ23821.1"/>
    </source>
</evidence>
<keyword evidence="7" id="KW-1185">Reference proteome</keyword>
<dbReference type="Gene3D" id="3.30.450.20">
    <property type="entry name" value="PAS domain"/>
    <property type="match status" value="1"/>
</dbReference>
<comment type="function">
    <text evidence="1">Has phosphodiesterase (PDE) activity against cyclic-di-AMP (c-di-AMP).</text>
</comment>
<dbReference type="InterPro" id="IPR014528">
    <property type="entry name" value="GdpP/PdeA"/>
</dbReference>
<feature type="binding site" evidence="2">
    <location>
        <position position="355"/>
    </location>
    <ligand>
        <name>Mn(2+)</name>
        <dbReference type="ChEBI" id="CHEBI:29035"/>
        <label>1</label>
    </ligand>
</feature>
<feature type="binding site" evidence="2">
    <location>
        <position position="359"/>
    </location>
    <ligand>
        <name>Mn(2+)</name>
        <dbReference type="ChEBI" id="CHEBI:29035"/>
        <label>1</label>
    </ligand>
</feature>
<dbReference type="InterPro" id="IPR051319">
    <property type="entry name" value="Oligoribo/pAp-PDE_c-di-AMP_PDE"/>
</dbReference>
<dbReference type="GO" id="GO:0005886">
    <property type="term" value="C:plasma membrane"/>
    <property type="evidence" value="ECO:0007669"/>
    <property type="project" value="UniProtKB-SubCell"/>
</dbReference>
<dbReference type="Gene3D" id="3.10.310.30">
    <property type="match status" value="1"/>
</dbReference>
<dbReference type="SUPFAM" id="SSF64182">
    <property type="entry name" value="DHH phosphoesterases"/>
    <property type="match status" value="1"/>
</dbReference>
<dbReference type="Pfam" id="PF24898">
    <property type="entry name" value="GGDEF_GdpP"/>
    <property type="match status" value="1"/>
</dbReference>
<proteinExistence type="inferred from homology"/>
<feature type="transmembrane region" description="Helical" evidence="3">
    <location>
        <begin position="36"/>
        <end position="54"/>
    </location>
</feature>
<keyword evidence="3" id="KW-0812">Transmembrane</keyword>
<dbReference type="EMBL" id="LM995447">
    <property type="protein sequence ID" value="CDZ23821.1"/>
    <property type="molecule type" value="Genomic_DNA"/>
</dbReference>
<dbReference type="InterPro" id="IPR003156">
    <property type="entry name" value="DHHA1_dom"/>
</dbReference>
<dbReference type="PATRIC" id="fig|29343.3.peg.724"/>
<dbReference type="InterPro" id="IPR038763">
    <property type="entry name" value="DHH_sf"/>
</dbReference>
<feature type="binding site" evidence="2">
    <location>
        <position position="427"/>
    </location>
    <ligand>
        <name>Mn(2+)</name>
        <dbReference type="ChEBI" id="CHEBI:29035"/>
        <label>2</label>
    </ligand>
</feature>
<dbReference type="FunFam" id="3.90.1640.10:FF:000002">
    <property type="entry name" value="Cyclic-di-AMP phosphodiesterase"/>
    <property type="match status" value="1"/>
</dbReference>
<dbReference type="Pfam" id="PF01368">
    <property type="entry name" value="DHH"/>
    <property type="match status" value="1"/>
</dbReference>
<dbReference type="KEGG" id="ccel:CCDG5_0692"/>
<comment type="similarity">
    <text evidence="1">Belongs to the GdpP/PdeA phosphodiesterase family.</text>
</comment>
<dbReference type="InterPro" id="IPR001667">
    <property type="entry name" value="DDH_dom"/>
</dbReference>
<feature type="binding site" evidence="2">
    <location>
        <position position="427"/>
    </location>
    <ligand>
        <name>Mn(2+)</name>
        <dbReference type="ChEBI" id="CHEBI:29035"/>
        <label>1</label>
    </ligand>
</feature>
<dbReference type="PIRSF" id="PIRSF026583">
    <property type="entry name" value="YybT"/>
    <property type="match status" value="1"/>
</dbReference>
<feature type="binding site" evidence="2">
    <location>
        <position position="451"/>
    </location>
    <ligand>
        <name>Mn(2+)</name>
        <dbReference type="ChEBI" id="CHEBI:29035"/>
        <label>2</label>
    </ligand>
</feature>
<sequence>MKNKQLWQSRRVLYLGIGVLVLLPIISLFWDYRIAAAEFAAVLVTIVLIFYRLHKFKLDVRQLMQETVRNLALTDKQALEAFPLPVAVINDSCEIIWYNNLFRTDVLRCQDCYGTQLKTIMADIPDDFIKRLPRGLDIASVTDDKVKTAKKYTVYGSKRKDGCYQLYFIDNTELKNTATEYMLSRPVVAIIMIDSYDELMQNAKEGERAEIVSMIEKLLTAWVSQTTGFLRQTDRNKYLFVFEERHYQKFIETRFDILDKVRQISIGDYMAATLSIGVGRGGATLAENEDMARQALDMALGRGGDQAAVKTSAGYEFYGGVSKVVEKRTKVKTRIIASALSELIDGSDNVLIMGHKATDLDFVGAAAGLYKAIMSRGCSARIVLSKRDSLAKGLINQLEKEGYSEAFIEPEESLFLVTPKTLLIVADTHRKGFVEYPELYKVAKTIAVIDHHRKMVDFIDNAVLFYHEPYASSASEMVTELVQYIADKSITVTEATALLAGITLDTRNFSVRTGVRTFEAAAYLRRKGADTAKVKELFSGSMEDYVTRARLVASANIYKGCAIVLGKSEVHKNLRLIAPQAADELLQIAGVKASFVLYAVDGGIYISARSMGKVNVQLVMEKLGGGGHMTMAGAQLKNTDLEGAEEKLIDAIDKYFEENKTHSNND</sequence>
<dbReference type="OrthoDB" id="9759476at2"/>
<evidence type="ECO:0000256" key="2">
    <source>
        <dbReference type="PIRSR" id="PIRSR026583-50"/>
    </source>
</evidence>
<protein>
    <recommendedName>
        <fullName evidence="1">Cyclic-di-AMP phosphodiesterase</fullName>
        <ecNumber evidence="1">3.1.4.-</ecNumber>
    </recommendedName>
</protein>
<feature type="domain" description="DHHA1" evidence="5">
    <location>
        <begin position="577"/>
        <end position="658"/>
    </location>
</feature>
<dbReference type="STRING" id="29343.CCDG5_0692"/>
<dbReference type="PANTHER" id="PTHR47618">
    <property type="entry name" value="BIFUNCTIONAL OLIGORIBONUCLEASE AND PAP PHOSPHATASE NRNA"/>
    <property type="match status" value="1"/>
</dbReference>
<evidence type="ECO:0000256" key="3">
    <source>
        <dbReference type="SAM" id="Phobius"/>
    </source>
</evidence>